<evidence type="ECO:0000313" key="4">
    <source>
        <dbReference type="EMBL" id="RRC95038.1"/>
    </source>
</evidence>
<dbReference type="Pfam" id="PF04235">
    <property type="entry name" value="DUF418"/>
    <property type="match status" value="1"/>
</dbReference>
<comment type="caution">
    <text evidence="4">The sequence shown here is derived from an EMBL/GenBank/DDBJ whole genome shotgun (WGS) entry which is preliminary data.</text>
</comment>
<dbReference type="InterPro" id="IPR052529">
    <property type="entry name" value="Bact_Transport_Assoc"/>
</dbReference>
<dbReference type="Proteomes" id="UP000280444">
    <property type="component" value="Unassembled WGS sequence"/>
</dbReference>
<keyword evidence="5" id="KW-1185">Reference proteome</keyword>
<protein>
    <submittedName>
        <fullName evidence="4">DUF418 domain-containing protein</fullName>
    </submittedName>
</protein>
<dbReference type="InterPro" id="IPR007349">
    <property type="entry name" value="DUF418"/>
</dbReference>
<feature type="compositionally biased region" description="Basic and acidic residues" evidence="1">
    <location>
        <begin position="98"/>
        <end position="108"/>
    </location>
</feature>
<feature type="region of interest" description="Disordered" evidence="1">
    <location>
        <begin position="92"/>
        <end position="112"/>
    </location>
</feature>
<feature type="transmembrane region" description="Helical" evidence="2">
    <location>
        <begin position="221"/>
        <end position="249"/>
    </location>
</feature>
<keyword evidence="2" id="KW-1133">Transmembrane helix</keyword>
<evidence type="ECO:0000313" key="5">
    <source>
        <dbReference type="Proteomes" id="UP000280444"/>
    </source>
</evidence>
<feature type="domain" description="DUF418" evidence="3">
    <location>
        <begin position="250"/>
        <end position="412"/>
    </location>
</feature>
<feature type="transmembrane region" description="Helical" evidence="2">
    <location>
        <begin position="348"/>
        <end position="365"/>
    </location>
</feature>
<sequence>MGSNRSFTGGNTVRYPAPDVARGVMLILISLAHVGLWSQLVPVQATPTTLDAVFTVLRVGLVDVRAYPLFAMLFGFGLAVMARRRITHQLHSTNTSPTDHEDTAHENTAHGGSAYRETGTALEDAQADARRLLRRRGWWMLPFGFVHGLIFPTEVIGTYGILALVCAGLISRGKHRQMLAIATPFFIVSIAAAALRVFISQDASPPFRTLEGSGAALLSNISGWLVTTVAGLVFTAVVMATSIGVYLASTDVLTSPEKHRRLLLISAVSGLSVAMFSGLPQGLAQVGALTEVGYGAPTWWMYCLSALGGLAGGWGWLSLITVLTGPAPGNGQLRGIRWVLSAVGRRSMTAYIAQSVVFALLFLVLEHTGLAMSESLNVLIAWLVWAVIALACVSMEVAGRRGPLETLLRQAVAASARPRV</sequence>
<proteinExistence type="predicted"/>
<reference evidence="4 5" key="1">
    <citation type="submission" date="2018-11" db="EMBL/GenBank/DDBJ databases">
        <title>Genomes From Bacteria Associated with the Canine Oral Cavity: a Test Case for Automated Genome-Based Taxonomic Assignment.</title>
        <authorList>
            <person name="Coil D.A."/>
            <person name="Jospin G."/>
            <person name="Darling A.E."/>
            <person name="Wallis C."/>
            <person name="Davis I.J."/>
            <person name="Harris S."/>
            <person name="Eisen J.A."/>
            <person name="Holcombe L.J."/>
            <person name="O'Flynn C."/>
        </authorList>
    </citation>
    <scope>NUCLEOTIDE SEQUENCE [LARGE SCALE GENOMIC DNA]</scope>
    <source>
        <strain evidence="4 5">OH770</strain>
    </source>
</reference>
<evidence type="ECO:0000259" key="3">
    <source>
        <dbReference type="Pfam" id="PF04235"/>
    </source>
</evidence>
<dbReference type="AlphaFoldDB" id="A0A3P1SD26"/>
<evidence type="ECO:0000256" key="2">
    <source>
        <dbReference type="SAM" id="Phobius"/>
    </source>
</evidence>
<feature type="transmembrane region" description="Helical" evidence="2">
    <location>
        <begin position="377"/>
        <end position="399"/>
    </location>
</feature>
<feature type="transmembrane region" description="Helical" evidence="2">
    <location>
        <begin position="299"/>
        <end position="327"/>
    </location>
</feature>
<keyword evidence="2" id="KW-0472">Membrane</keyword>
<organism evidence="4 5">
    <name type="scientific">Schaalia canis</name>
    <dbReference type="NCBI Taxonomy" id="100469"/>
    <lineage>
        <taxon>Bacteria</taxon>
        <taxon>Bacillati</taxon>
        <taxon>Actinomycetota</taxon>
        <taxon>Actinomycetes</taxon>
        <taxon>Actinomycetales</taxon>
        <taxon>Actinomycetaceae</taxon>
        <taxon>Schaalia</taxon>
    </lineage>
</organism>
<accession>A0A3P1SD26</accession>
<dbReference type="PANTHER" id="PTHR30590:SF2">
    <property type="entry name" value="INNER MEMBRANE PROTEIN"/>
    <property type="match status" value="1"/>
</dbReference>
<dbReference type="RefSeq" id="WP_124870862.1">
    <property type="nucleotide sequence ID" value="NZ_RQZF01000007.1"/>
</dbReference>
<feature type="transmembrane region" description="Helical" evidence="2">
    <location>
        <begin position="179"/>
        <end position="201"/>
    </location>
</feature>
<feature type="transmembrane region" description="Helical" evidence="2">
    <location>
        <begin position="261"/>
        <end position="279"/>
    </location>
</feature>
<keyword evidence="2" id="KW-0812">Transmembrane</keyword>
<feature type="transmembrane region" description="Helical" evidence="2">
    <location>
        <begin position="20"/>
        <end position="40"/>
    </location>
</feature>
<dbReference type="PANTHER" id="PTHR30590">
    <property type="entry name" value="INNER MEMBRANE PROTEIN"/>
    <property type="match status" value="1"/>
</dbReference>
<feature type="transmembrane region" description="Helical" evidence="2">
    <location>
        <begin position="64"/>
        <end position="82"/>
    </location>
</feature>
<name>A0A3P1SD26_9ACTO</name>
<dbReference type="EMBL" id="RQZF01000007">
    <property type="protein sequence ID" value="RRC95038.1"/>
    <property type="molecule type" value="Genomic_DNA"/>
</dbReference>
<gene>
    <name evidence="4" type="ORF">EII11_07320</name>
</gene>
<evidence type="ECO:0000256" key="1">
    <source>
        <dbReference type="SAM" id="MobiDB-lite"/>
    </source>
</evidence>
<dbReference type="OrthoDB" id="2388539at2"/>